<accession>A0A1G8XES9</accession>
<organism evidence="4 5">
    <name type="scientific">Methanoculleus thermophilus</name>
    <dbReference type="NCBI Taxonomy" id="2200"/>
    <lineage>
        <taxon>Archaea</taxon>
        <taxon>Methanobacteriati</taxon>
        <taxon>Methanobacteriota</taxon>
        <taxon>Stenosarchaea group</taxon>
        <taxon>Methanomicrobia</taxon>
        <taxon>Methanomicrobiales</taxon>
        <taxon>Methanomicrobiaceae</taxon>
        <taxon>Methanoculleus</taxon>
    </lineage>
</organism>
<evidence type="ECO:0000313" key="4">
    <source>
        <dbReference type="EMBL" id="SDJ89003.1"/>
    </source>
</evidence>
<dbReference type="InterPro" id="IPR022409">
    <property type="entry name" value="PKD/Chitinase_dom"/>
</dbReference>
<reference evidence="4 5" key="1">
    <citation type="submission" date="2016-10" db="EMBL/GenBank/DDBJ databases">
        <authorList>
            <person name="Varghese N."/>
            <person name="Submissions S."/>
        </authorList>
    </citation>
    <scope>NUCLEOTIDE SEQUENCE [LARGE SCALE GENOMIC DNA]</scope>
    <source>
        <strain evidence="4 5">DSM 2373</strain>
    </source>
</reference>
<dbReference type="PANTHER" id="PTHR36842">
    <property type="entry name" value="PROTEIN TOLB HOMOLOG"/>
    <property type="match status" value="1"/>
</dbReference>
<keyword evidence="5" id="KW-1185">Reference proteome</keyword>
<dbReference type="STRING" id="2200.GCA_001571405_01141"/>
<dbReference type="InterPro" id="IPR035986">
    <property type="entry name" value="PKD_dom_sf"/>
</dbReference>
<dbReference type="PROSITE" id="PS50093">
    <property type="entry name" value="PKD"/>
    <property type="match status" value="2"/>
</dbReference>
<dbReference type="Pfam" id="PF00801">
    <property type="entry name" value="PKD"/>
    <property type="match status" value="1"/>
</dbReference>
<feature type="compositionally biased region" description="Low complexity" evidence="1">
    <location>
        <begin position="327"/>
        <end position="351"/>
    </location>
</feature>
<protein>
    <submittedName>
        <fullName evidence="4">PGF-pre-PGF domain-containing protein</fullName>
    </submittedName>
</protein>
<feature type="transmembrane region" description="Helical" evidence="2">
    <location>
        <begin position="357"/>
        <end position="377"/>
    </location>
</feature>
<name>A0A1G8XES9_9EURY</name>
<dbReference type="NCBIfam" id="TIGR04213">
    <property type="entry name" value="PGF_pre_PGF"/>
    <property type="match status" value="1"/>
</dbReference>
<feature type="domain" description="PKD" evidence="3">
    <location>
        <begin position="23"/>
        <end position="89"/>
    </location>
</feature>
<dbReference type="Pfam" id="PF18911">
    <property type="entry name" value="PKD_4"/>
    <property type="match status" value="1"/>
</dbReference>
<dbReference type="InterPro" id="IPR000601">
    <property type="entry name" value="PKD_dom"/>
</dbReference>
<feature type="region of interest" description="Disordered" evidence="1">
    <location>
        <begin position="174"/>
        <end position="203"/>
    </location>
</feature>
<dbReference type="InterPro" id="IPR013783">
    <property type="entry name" value="Ig-like_fold"/>
</dbReference>
<proteinExistence type="predicted"/>
<dbReference type="CDD" id="cd00146">
    <property type="entry name" value="PKD"/>
    <property type="match status" value="2"/>
</dbReference>
<dbReference type="EMBL" id="FNFT01000001">
    <property type="protein sequence ID" value="SDJ89003.1"/>
    <property type="molecule type" value="Genomic_DNA"/>
</dbReference>
<dbReference type="Proteomes" id="UP000326500">
    <property type="component" value="Unassembled WGS sequence"/>
</dbReference>
<keyword evidence="2" id="KW-0472">Membrane</keyword>
<evidence type="ECO:0000313" key="5">
    <source>
        <dbReference type="Proteomes" id="UP000326500"/>
    </source>
</evidence>
<feature type="compositionally biased region" description="Gly residues" evidence="1">
    <location>
        <begin position="185"/>
        <end position="202"/>
    </location>
</feature>
<sequence length="394" mass="41094">MPGQDRCRGLGDGGIVCGRRGPAFSGGYGEGDRGLSDVWRLKTAGSNDRNPTHTYTTPGTYTVTLQVYNNGGYNATRMNITVTDPVPPTASFTANQTSGTAPLAVQFNDTSTGSPIVWNRSFGDGTWYNTTDAAERNVTHTYAAAGNYTVSLTVSNAAGSNTSTRTDYIWVSAAPTPTPTSQPSHGGGGGGGKTGGPDGYNVGGDSAVSKVNVTGTGLSRLIVTGWAQSSPGSGIPPVPGIPYQYINLVPARFETITGATITFTVPVAWLDEHNLTAEEMVMYRYNGTAWEALPTTVVEITGTSATFTATSPGFGLSAITGIKQPEEPATTPTATAEPTATQTTAAPAGEPAPEIPLGTFALIGLLILVLAAGGYLVRRWWRRRQNPGLSRDYD</sequence>
<dbReference type="InterPro" id="IPR026453">
    <property type="entry name" value="PGF_pre_PGF"/>
</dbReference>
<evidence type="ECO:0000259" key="3">
    <source>
        <dbReference type="PROSITE" id="PS50093"/>
    </source>
</evidence>
<dbReference type="AlphaFoldDB" id="A0A1G8XES9"/>
<gene>
    <name evidence="4" type="ORF">SAMN04488571_101395</name>
</gene>
<dbReference type="SUPFAM" id="SSF49299">
    <property type="entry name" value="PKD domain"/>
    <property type="match status" value="1"/>
</dbReference>
<dbReference type="Gene3D" id="2.60.40.10">
    <property type="entry name" value="Immunoglobulins"/>
    <property type="match status" value="2"/>
</dbReference>
<evidence type="ECO:0000256" key="1">
    <source>
        <dbReference type="SAM" id="MobiDB-lite"/>
    </source>
</evidence>
<keyword evidence="2" id="KW-0812">Transmembrane</keyword>
<feature type="domain" description="PKD" evidence="3">
    <location>
        <begin position="88"/>
        <end position="176"/>
    </location>
</feature>
<dbReference type="FunFam" id="2.60.40.10:FF:000270">
    <property type="entry name" value="Cell surface protein"/>
    <property type="match status" value="1"/>
</dbReference>
<dbReference type="PANTHER" id="PTHR36842:SF1">
    <property type="entry name" value="PROTEIN TOLB"/>
    <property type="match status" value="1"/>
</dbReference>
<keyword evidence="2" id="KW-1133">Transmembrane helix</keyword>
<feature type="region of interest" description="Disordered" evidence="1">
    <location>
        <begin position="325"/>
        <end position="351"/>
    </location>
</feature>
<evidence type="ECO:0000256" key="2">
    <source>
        <dbReference type="SAM" id="Phobius"/>
    </source>
</evidence>
<dbReference type="SMART" id="SM00089">
    <property type="entry name" value="PKD"/>
    <property type="match status" value="2"/>
</dbReference>